<evidence type="ECO:0000313" key="1">
    <source>
        <dbReference type="EMBL" id="MBB4904113.1"/>
    </source>
</evidence>
<accession>A0A7W7PZK4</accession>
<organism evidence="1 2">
    <name type="scientific">Actinophytocola algeriensis</name>
    <dbReference type="NCBI Taxonomy" id="1768010"/>
    <lineage>
        <taxon>Bacteria</taxon>
        <taxon>Bacillati</taxon>
        <taxon>Actinomycetota</taxon>
        <taxon>Actinomycetes</taxon>
        <taxon>Pseudonocardiales</taxon>
        <taxon>Pseudonocardiaceae</taxon>
    </lineage>
</organism>
<sequence>MTPRRRSTARASTKPTLFSHAVIANGLGTLVNERATIIHTYRVNTLDLISAASAALKETSTETTDLVPGWRVVRGIGMALSIHPEEAYAADVAGFRAALNAVPSTFPELYDLTGNSPTGTH</sequence>
<dbReference type="Proteomes" id="UP000520767">
    <property type="component" value="Unassembled WGS sequence"/>
</dbReference>
<reference evidence="1 2" key="1">
    <citation type="submission" date="2020-08" db="EMBL/GenBank/DDBJ databases">
        <title>Genomic Encyclopedia of Type Strains, Phase III (KMG-III): the genomes of soil and plant-associated and newly described type strains.</title>
        <authorList>
            <person name="Whitman W."/>
        </authorList>
    </citation>
    <scope>NUCLEOTIDE SEQUENCE [LARGE SCALE GENOMIC DNA]</scope>
    <source>
        <strain evidence="1 2">CECT 8960</strain>
    </source>
</reference>
<proteinExistence type="predicted"/>
<comment type="caution">
    <text evidence="1">The sequence shown here is derived from an EMBL/GenBank/DDBJ whole genome shotgun (WGS) entry which is preliminary data.</text>
</comment>
<name>A0A7W7PZK4_9PSEU</name>
<dbReference type="RefSeq" id="WP_184808411.1">
    <property type="nucleotide sequence ID" value="NZ_JACHJQ010000001.1"/>
</dbReference>
<keyword evidence="2" id="KW-1185">Reference proteome</keyword>
<gene>
    <name evidence="1" type="ORF">FHR82_000323</name>
</gene>
<evidence type="ECO:0000313" key="2">
    <source>
        <dbReference type="Proteomes" id="UP000520767"/>
    </source>
</evidence>
<dbReference type="EMBL" id="JACHJQ010000001">
    <property type="protein sequence ID" value="MBB4904113.1"/>
    <property type="molecule type" value="Genomic_DNA"/>
</dbReference>
<dbReference type="AlphaFoldDB" id="A0A7W7PZK4"/>
<protein>
    <submittedName>
        <fullName evidence="1">Uncharacterized protein</fullName>
    </submittedName>
</protein>